<dbReference type="SMART" id="SM01238">
    <property type="entry name" value="IGR"/>
    <property type="match status" value="1"/>
</dbReference>
<evidence type="ECO:0000313" key="7">
    <source>
        <dbReference type="EMBL" id="KAK3048466.1"/>
    </source>
</evidence>
<dbReference type="InterPro" id="IPR039603">
    <property type="entry name" value="Ribosomal_mS41"/>
</dbReference>
<dbReference type="PANTHER" id="PTHR28235">
    <property type="entry name" value="PROTEIN FYV4, MITOCHONDRIAL"/>
    <property type="match status" value="1"/>
</dbReference>
<feature type="region of interest" description="Disordered" evidence="5">
    <location>
        <begin position="233"/>
        <end position="255"/>
    </location>
</feature>
<dbReference type="Proteomes" id="UP001271007">
    <property type="component" value="Unassembled WGS sequence"/>
</dbReference>
<feature type="compositionally biased region" description="Basic and acidic residues" evidence="5">
    <location>
        <begin position="233"/>
        <end position="243"/>
    </location>
</feature>
<comment type="caution">
    <text evidence="7">The sequence shown here is derived from an EMBL/GenBank/DDBJ whole genome shotgun (WGS) entry which is preliminary data.</text>
</comment>
<accession>A0AAJ0G8L5</accession>
<evidence type="ECO:0000256" key="4">
    <source>
        <dbReference type="ARBA" id="ARBA00035129"/>
    </source>
</evidence>
<sequence>MASKRPFALLSLPTPIRIATCIQCRHLHRLNAPTLRVPKPTPFVPDVQTFLTLIGRGLSQHASKIPSWNALFKLSSDELRDSGIEPPRARRYLLWWRERFRNGIIGIGGDLDHVKDGTGELRIVEVPSDRPFDQIATLTKDPGMRKMIVNTPPSLPAEAKTEGGEDGEEPAIHAAAPPPKINASDAKPVTGVKIYHGSAIGGRGVQPIKGNRGVAVLKVQEGLWENRRGVKVDGGERRKAEVRAKRRLQERKNAR</sequence>
<feature type="domain" description="Small ribosomal subunit protein mS41 SAM" evidence="6">
    <location>
        <begin position="47"/>
        <end position="103"/>
    </location>
</feature>
<evidence type="ECO:0000256" key="5">
    <source>
        <dbReference type="SAM" id="MobiDB-lite"/>
    </source>
</evidence>
<keyword evidence="3" id="KW-0496">Mitochondrion</keyword>
<proteinExistence type="inferred from homology"/>
<feature type="region of interest" description="Disordered" evidence="5">
    <location>
        <begin position="151"/>
        <end position="185"/>
    </location>
</feature>
<organism evidence="7 8">
    <name type="scientific">Extremus antarcticus</name>
    <dbReference type="NCBI Taxonomy" id="702011"/>
    <lineage>
        <taxon>Eukaryota</taxon>
        <taxon>Fungi</taxon>
        <taxon>Dikarya</taxon>
        <taxon>Ascomycota</taxon>
        <taxon>Pezizomycotina</taxon>
        <taxon>Dothideomycetes</taxon>
        <taxon>Dothideomycetidae</taxon>
        <taxon>Mycosphaerellales</taxon>
        <taxon>Extremaceae</taxon>
        <taxon>Extremus</taxon>
    </lineage>
</organism>
<evidence type="ECO:0000256" key="1">
    <source>
        <dbReference type="ARBA" id="ARBA00004173"/>
    </source>
</evidence>
<dbReference type="AlphaFoldDB" id="A0AAJ0G8L5"/>
<dbReference type="InterPro" id="IPR019083">
    <property type="entry name" value="SAM_Ribosomal_mS41"/>
</dbReference>
<comment type="similarity">
    <text evidence="2">Belongs to the mitochondrion-specific ribosomal protein mS41 family.</text>
</comment>
<dbReference type="EMBL" id="JAWDJX010000048">
    <property type="protein sequence ID" value="KAK3048466.1"/>
    <property type="molecule type" value="Genomic_DNA"/>
</dbReference>
<evidence type="ECO:0000256" key="3">
    <source>
        <dbReference type="ARBA" id="ARBA00023128"/>
    </source>
</evidence>
<dbReference type="Pfam" id="PF09597">
    <property type="entry name" value="SAM_Ribosomal_mS41"/>
    <property type="match status" value="1"/>
</dbReference>
<reference evidence="7" key="1">
    <citation type="submission" date="2023-04" db="EMBL/GenBank/DDBJ databases">
        <title>Black Yeasts Isolated from many extreme environments.</title>
        <authorList>
            <person name="Coleine C."/>
            <person name="Stajich J.E."/>
            <person name="Selbmann L."/>
        </authorList>
    </citation>
    <scope>NUCLEOTIDE SEQUENCE</scope>
    <source>
        <strain evidence="7">CCFEE 5312</strain>
    </source>
</reference>
<gene>
    <name evidence="7" type="primary">FYV4</name>
    <name evidence="7" type="ORF">LTR09_010130</name>
</gene>
<protein>
    <recommendedName>
        <fullName evidence="4">Small ribosomal subunit protein mS41</fullName>
    </recommendedName>
</protein>
<name>A0AAJ0G8L5_9PEZI</name>
<evidence type="ECO:0000313" key="8">
    <source>
        <dbReference type="Proteomes" id="UP001271007"/>
    </source>
</evidence>
<evidence type="ECO:0000259" key="6">
    <source>
        <dbReference type="SMART" id="SM01238"/>
    </source>
</evidence>
<evidence type="ECO:0000256" key="2">
    <source>
        <dbReference type="ARBA" id="ARBA00010492"/>
    </source>
</evidence>
<comment type="subcellular location">
    <subcellularLocation>
        <location evidence="1">Mitochondrion</location>
    </subcellularLocation>
</comment>
<dbReference type="PANTHER" id="PTHR28235:SF1">
    <property type="entry name" value="SMALL RIBOSOMAL SUBUNIT PROTEIN MS41"/>
    <property type="match status" value="1"/>
</dbReference>
<keyword evidence="8" id="KW-1185">Reference proteome</keyword>
<dbReference type="GO" id="GO:0005739">
    <property type="term" value="C:mitochondrion"/>
    <property type="evidence" value="ECO:0007669"/>
    <property type="project" value="UniProtKB-SubCell"/>
</dbReference>